<sequence length="220" mass="25159">MRSNPAFLIVVVLSLILGSCTEDKKQRALPIYGERELDQKSVDGEMVMDTVYHVVPDFRYMNQDSVWIDQDKVKGKVYVADFFFTTCPTICPKMTSQLKRLQVLTKDIPEIHFLSFSIDPEKDQPEVLRRYIEEYGVSQDNWDFLTGDEEATHELGVKGFLVHADSDEDAPGGFAHSPSLVLVDREGLIRGIYDGTSTEDVDRLNKDIRRLLREEYGADF</sequence>
<dbReference type="Proteomes" id="UP001501126">
    <property type="component" value="Unassembled WGS sequence"/>
</dbReference>
<organism evidence="4 5">
    <name type="scientific">Wandonia haliotis</name>
    <dbReference type="NCBI Taxonomy" id="574963"/>
    <lineage>
        <taxon>Bacteria</taxon>
        <taxon>Pseudomonadati</taxon>
        <taxon>Bacteroidota</taxon>
        <taxon>Flavobacteriia</taxon>
        <taxon>Flavobacteriales</taxon>
        <taxon>Crocinitomicaceae</taxon>
        <taxon>Wandonia</taxon>
    </lineage>
</organism>
<protein>
    <recommendedName>
        <fullName evidence="3">Thioredoxin domain-containing protein</fullName>
    </recommendedName>
</protein>
<reference evidence="4 5" key="1">
    <citation type="journal article" date="2019" name="Int. J. Syst. Evol. Microbiol.">
        <title>The Global Catalogue of Microorganisms (GCM) 10K type strain sequencing project: providing services to taxonomists for standard genome sequencing and annotation.</title>
        <authorList>
            <consortium name="The Broad Institute Genomics Platform"/>
            <consortium name="The Broad Institute Genome Sequencing Center for Infectious Disease"/>
            <person name="Wu L."/>
            <person name="Ma J."/>
        </authorList>
    </citation>
    <scope>NUCLEOTIDE SEQUENCE [LARGE SCALE GENOMIC DNA]</scope>
    <source>
        <strain evidence="4 5">JCM 16083</strain>
    </source>
</reference>
<dbReference type="EMBL" id="BAAAFH010000022">
    <property type="protein sequence ID" value="GAA0876788.1"/>
    <property type="molecule type" value="Genomic_DNA"/>
</dbReference>
<dbReference type="PANTHER" id="PTHR12151:SF25">
    <property type="entry name" value="LINALOOL DEHYDRATASE_ISOMERASE DOMAIN-CONTAINING PROTEIN"/>
    <property type="match status" value="1"/>
</dbReference>
<name>A0ABN1MU01_9FLAO</name>
<dbReference type="InterPro" id="IPR003782">
    <property type="entry name" value="SCO1/SenC"/>
</dbReference>
<accession>A0ABN1MU01</accession>
<keyword evidence="2" id="KW-0186">Copper</keyword>
<keyword evidence="5" id="KW-1185">Reference proteome</keyword>
<dbReference type="PROSITE" id="PS51352">
    <property type="entry name" value="THIOREDOXIN_2"/>
    <property type="match status" value="1"/>
</dbReference>
<dbReference type="InterPro" id="IPR036249">
    <property type="entry name" value="Thioredoxin-like_sf"/>
</dbReference>
<dbReference type="PANTHER" id="PTHR12151">
    <property type="entry name" value="ELECTRON TRANSPORT PROTIN SCO1/SENC FAMILY MEMBER"/>
    <property type="match status" value="1"/>
</dbReference>
<evidence type="ECO:0000313" key="5">
    <source>
        <dbReference type="Proteomes" id="UP001501126"/>
    </source>
</evidence>
<proteinExistence type="inferred from homology"/>
<dbReference type="PROSITE" id="PS51257">
    <property type="entry name" value="PROKAR_LIPOPROTEIN"/>
    <property type="match status" value="1"/>
</dbReference>
<comment type="caution">
    <text evidence="4">The sequence shown here is derived from an EMBL/GenBank/DDBJ whole genome shotgun (WGS) entry which is preliminary data.</text>
</comment>
<comment type="similarity">
    <text evidence="1">Belongs to the SCO1/2 family.</text>
</comment>
<dbReference type="InterPro" id="IPR013766">
    <property type="entry name" value="Thioredoxin_domain"/>
</dbReference>
<dbReference type="Gene3D" id="3.40.30.10">
    <property type="entry name" value="Glutaredoxin"/>
    <property type="match status" value="1"/>
</dbReference>
<evidence type="ECO:0000256" key="2">
    <source>
        <dbReference type="ARBA" id="ARBA00023008"/>
    </source>
</evidence>
<evidence type="ECO:0000259" key="3">
    <source>
        <dbReference type="PROSITE" id="PS51352"/>
    </source>
</evidence>
<dbReference type="CDD" id="cd02968">
    <property type="entry name" value="SCO"/>
    <property type="match status" value="1"/>
</dbReference>
<evidence type="ECO:0000313" key="4">
    <source>
        <dbReference type="EMBL" id="GAA0876788.1"/>
    </source>
</evidence>
<gene>
    <name evidence="4" type="ORF">GCM10009118_31980</name>
</gene>
<dbReference type="RefSeq" id="WP_343790351.1">
    <property type="nucleotide sequence ID" value="NZ_BAAAFH010000022.1"/>
</dbReference>
<dbReference type="SUPFAM" id="SSF52833">
    <property type="entry name" value="Thioredoxin-like"/>
    <property type="match status" value="1"/>
</dbReference>
<evidence type="ECO:0000256" key="1">
    <source>
        <dbReference type="ARBA" id="ARBA00010996"/>
    </source>
</evidence>
<feature type="domain" description="Thioredoxin" evidence="3">
    <location>
        <begin position="49"/>
        <end position="213"/>
    </location>
</feature>
<dbReference type="Pfam" id="PF02630">
    <property type="entry name" value="SCO1-SenC"/>
    <property type="match status" value="1"/>
</dbReference>